<dbReference type="InterPro" id="IPR050097">
    <property type="entry name" value="Ferredoxin-NADP_redctase_2"/>
</dbReference>
<comment type="caution">
    <text evidence="5">The sequence shown here is derived from an EMBL/GenBank/DDBJ whole genome shotgun (WGS) entry which is preliminary data.</text>
</comment>
<dbReference type="InterPro" id="IPR023753">
    <property type="entry name" value="FAD/NAD-binding_dom"/>
</dbReference>
<comment type="similarity">
    <text evidence="1">Belongs to the class-II pyridine nucleotide-disulfide oxidoreductase family.</text>
</comment>
<name>A0ABQ5KD09_9EUKA</name>
<reference evidence="5" key="1">
    <citation type="submission" date="2022-03" db="EMBL/GenBank/DDBJ databases">
        <title>Draft genome sequence of Aduncisulcus paluster, a free-living microaerophilic Fornicata.</title>
        <authorList>
            <person name="Yuyama I."/>
            <person name="Kume K."/>
            <person name="Tamura T."/>
            <person name="Inagaki Y."/>
            <person name="Hashimoto T."/>
        </authorList>
    </citation>
    <scope>NUCLEOTIDE SEQUENCE</scope>
    <source>
        <strain evidence="5">NY0171</strain>
    </source>
</reference>
<gene>
    <name evidence="5" type="ORF">ADUPG1_005500</name>
</gene>
<keyword evidence="2" id="KW-0285">Flavoprotein</keyword>
<keyword evidence="3" id="KW-0560">Oxidoreductase</keyword>
<accession>A0ABQ5KD09</accession>
<sequence>MDRFFAASSTQAQLAERNNATMHLSTEVVSVNHSDKLESVTLRNVETGEEYTHECDGIFVFMGQHPGTESFAALLDLDADGYIVTDEDMTTSIPGVFAAGDVR</sequence>
<evidence type="ECO:0000256" key="1">
    <source>
        <dbReference type="ARBA" id="ARBA00009333"/>
    </source>
</evidence>
<dbReference type="Gene3D" id="3.50.50.60">
    <property type="entry name" value="FAD/NAD(P)-binding domain"/>
    <property type="match status" value="2"/>
</dbReference>
<dbReference type="Proteomes" id="UP001057375">
    <property type="component" value="Unassembled WGS sequence"/>
</dbReference>
<feature type="domain" description="FAD/NAD(P)-binding" evidence="4">
    <location>
        <begin position="11"/>
        <end position="103"/>
    </location>
</feature>
<dbReference type="InterPro" id="IPR036188">
    <property type="entry name" value="FAD/NAD-bd_sf"/>
</dbReference>
<evidence type="ECO:0000259" key="4">
    <source>
        <dbReference type="Pfam" id="PF07992"/>
    </source>
</evidence>
<organism evidence="5 6">
    <name type="scientific">Aduncisulcus paluster</name>
    <dbReference type="NCBI Taxonomy" id="2918883"/>
    <lineage>
        <taxon>Eukaryota</taxon>
        <taxon>Metamonada</taxon>
        <taxon>Carpediemonas-like organisms</taxon>
        <taxon>Aduncisulcus</taxon>
    </lineage>
</organism>
<protein>
    <submittedName>
        <fullName evidence="5">FAD-dependent oxidoreductase</fullName>
    </submittedName>
</protein>
<dbReference type="PRINTS" id="PR00368">
    <property type="entry name" value="FADPNR"/>
</dbReference>
<dbReference type="SUPFAM" id="SSF51905">
    <property type="entry name" value="FAD/NAD(P)-binding domain"/>
    <property type="match status" value="1"/>
</dbReference>
<evidence type="ECO:0000256" key="3">
    <source>
        <dbReference type="ARBA" id="ARBA00023002"/>
    </source>
</evidence>
<keyword evidence="6" id="KW-1185">Reference proteome</keyword>
<dbReference type="EMBL" id="BQXS01008793">
    <property type="protein sequence ID" value="GKT30438.1"/>
    <property type="molecule type" value="Genomic_DNA"/>
</dbReference>
<proteinExistence type="inferred from homology"/>
<evidence type="ECO:0000256" key="2">
    <source>
        <dbReference type="ARBA" id="ARBA00022630"/>
    </source>
</evidence>
<evidence type="ECO:0000313" key="6">
    <source>
        <dbReference type="Proteomes" id="UP001057375"/>
    </source>
</evidence>
<evidence type="ECO:0000313" key="5">
    <source>
        <dbReference type="EMBL" id="GKT30438.1"/>
    </source>
</evidence>
<feature type="non-terminal residue" evidence="5">
    <location>
        <position position="103"/>
    </location>
</feature>
<dbReference type="Pfam" id="PF07992">
    <property type="entry name" value="Pyr_redox_2"/>
    <property type="match status" value="1"/>
</dbReference>
<dbReference type="PANTHER" id="PTHR48105">
    <property type="entry name" value="THIOREDOXIN REDUCTASE 1-RELATED-RELATED"/>
    <property type="match status" value="1"/>
</dbReference>